<evidence type="ECO:0000313" key="3">
    <source>
        <dbReference type="Proteomes" id="UP000540412"/>
    </source>
</evidence>
<dbReference type="GO" id="GO:0005840">
    <property type="term" value="C:ribosome"/>
    <property type="evidence" value="ECO:0007669"/>
    <property type="project" value="UniProtKB-KW"/>
</dbReference>
<reference evidence="2 3" key="1">
    <citation type="submission" date="2020-08" db="EMBL/GenBank/DDBJ databases">
        <title>Sequencing the genomes of 1000 actinobacteria strains.</title>
        <authorList>
            <person name="Klenk H.-P."/>
        </authorList>
    </citation>
    <scope>NUCLEOTIDE SEQUENCE [LARGE SCALE GENOMIC DNA]</scope>
    <source>
        <strain evidence="2 3">DSM 43582</strain>
    </source>
</reference>
<dbReference type="InterPro" id="IPR038587">
    <property type="entry name" value="Ribosomal_eL40_sf"/>
</dbReference>
<dbReference type="InterPro" id="IPR036890">
    <property type="entry name" value="HATPase_C_sf"/>
</dbReference>
<proteinExistence type="predicted"/>
<gene>
    <name evidence="2" type="ORF">BJY24_000874</name>
</gene>
<dbReference type="SUPFAM" id="SSF55874">
    <property type="entry name" value="ATPase domain of HSP90 chaperone/DNA topoisomerase II/histidine kinase"/>
    <property type="match status" value="1"/>
</dbReference>
<dbReference type="GO" id="GO:0006412">
    <property type="term" value="P:translation"/>
    <property type="evidence" value="ECO:0007669"/>
    <property type="project" value="InterPro"/>
</dbReference>
<dbReference type="SUPFAM" id="SSF57829">
    <property type="entry name" value="Zn-binding ribosomal proteins"/>
    <property type="match status" value="1"/>
</dbReference>
<dbReference type="InterPro" id="IPR011332">
    <property type="entry name" value="Ribosomal_zn-bd"/>
</dbReference>
<evidence type="ECO:0000256" key="1">
    <source>
        <dbReference type="SAM" id="MobiDB-lite"/>
    </source>
</evidence>
<keyword evidence="3" id="KW-1185">Reference proteome</keyword>
<dbReference type="Gene3D" id="3.30.565.10">
    <property type="entry name" value="Histidine kinase-like ATPase, C-terminal domain"/>
    <property type="match status" value="1"/>
</dbReference>
<feature type="compositionally biased region" description="Acidic residues" evidence="1">
    <location>
        <begin position="479"/>
        <end position="493"/>
    </location>
</feature>
<dbReference type="Gene3D" id="4.10.1060.50">
    <property type="match status" value="1"/>
</dbReference>
<sequence length="784" mass="87746">MPDGQHIDITPHARILGVLGDIEFAQWQCLAELIDNAFDDFLSSNNAADAKPTVSIQLPSAQSTRSSAEVIVRDNGRGMSLERLERAISAGWSGNGRHGALGLFGMGFNIATARLGRKTTVRTSRAGDSHWIDVTLDLPAIEKSEQYQAPYVLVPKVNSDEHGTVVTISGLKADQWETLRRPNTQKKIREHLGDVYSYLLANRKFRLTVNGAVVSPRLPCAWDEQRTVTRSGVDISAIQRIDVPLSDKKVCMSCGYWNPLDVDTCRECGYDKLEVRPRRIWGWIGVQRYVHKTDYGIDFLRNGRKILLREKARVFTWTDEDDFREPELEYPIDTKTPAGRFVGEIHCDHVAPNYQKNAFEYETAEWRQVISAVRGDSPIRPKIAEKRGLPVNESPLARLFTGFRRNDPGLSYLIPGNGSGPIHERTIEWAKLFRDGVEEYQSDDIWYEAAYRHDHPLDTGTSPEVDGDQGQSDTVLPGLDDDSEDVPSSDDGGEPNVASAGNVPPIAAKPAETFGERLQRYRDNAEVLPDLSGEYALPELGGFTLKVWAVRNQRLIDSKEAATGAFAVMVRSPLLEVFVNVDHPLFREHGADIRDVALIEAADHRRTSTGKTTLPLTQLLAMLKDRASIPKLTPTALADESEQLLERIRTLMAPVIAETPAVHWLELAPNEQALVEKNFALESDTSVSWNDAVNSGEFIRFAPPTGVLRLIRRFPEKFMDGKVFRRPYGKLSDPATRELMVERVVNPLHDLVLLANHRPKVGSEELARIRYSCRLVARDLADEN</sequence>
<evidence type="ECO:0000313" key="2">
    <source>
        <dbReference type="EMBL" id="MBB5912007.1"/>
    </source>
</evidence>
<dbReference type="Pfam" id="PF13589">
    <property type="entry name" value="HATPase_c_3"/>
    <property type="match status" value="1"/>
</dbReference>
<comment type="caution">
    <text evidence="2">The sequence shown here is derived from an EMBL/GenBank/DDBJ whole genome shotgun (WGS) entry which is preliminary data.</text>
</comment>
<feature type="region of interest" description="Disordered" evidence="1">
    <location>
        <begin position="457"/>
        <end position="507"/>
    </location>
</feature>
<protein>
    <submittedName>
        <fullName evidence="2">Ribosomal protein L40E</fullName>
    </submittedName>
</protein>
<name>A0A7W9P9I6_9NOCA</name>
<dbReference type="EMBL" id="JACHIT010000001">
    <property type="protein sequence ID" value="MBB5912007.1"/>
    <property type="molecule type" value="Genomic_DNA"/>
</dbReference>
<dbReference type="Proteomes" id="UP000540412">
    <property type="component" value="Unassembled WGS sequence"/>
</dbReference>
<dbReference type="AlphaFoldDB" id="A0A7W9P9I6"/>
<keyword evidence="2" id="KW-0687">Ribonucleoprotein</keyword>
<accession>A0A7W9P9I6</accession>
<keyword evidence="2" id="KW-0689">Ribosomal protein</keyword>
<dbReference type="RefSeq" id="WP_040753069.1">
    <property type="nucleotide sequence ID" value="NZ_JACHIT010000001.1"/>
</dbReference>
<organism evidence="2 3">
    <name type="scientific">Nocardia transvalensis</name>
    <dbReference type="NCBI Taxonomy" id="37333"/>
    <lineage>
        <taxon>Bacteria</taxon>
        <taxon>Bacillati</taxon>
        <taxon>Actinomycetota</taxon>
        <taxon>Actinomycetes</taxon>
        <taxon>Mycobacteriales</taxon>
        <taxon>Nocardiaceae</taxon>
        <taxon>Nocardia</taxon>
    </lineage>
</organism>